<accession>A0A9X1SX08</accession>
<dbReference type="EMBL" id="JAJOMB010000021">
    <property type="protein sequence ID" value="MCD5315294.1"/>
    <property type="molecule type" value="Genomic_DNA"/>
</dbReference>
<evidence type="ECO:0000256" key="1">
    <source>
        <dbReference type="SAM" id="Phobius"/>
    </source>
</evidence>
<keyword evidence="1" id="KW-1133">Transmembrane helix</keyword>
<dbReference type="InterPro" id="IPR025443">
    <property type="entry name" value="DUF4307"/>
</dbReference>
<dbReference type="Pfam" id="PF14155">
    <property type="entry name" value="DUF4307"/>
    <property type="match status" value="1"/>
</dbReference>
<dbReference type="AlphaFoldDB" id="A0A9X1SX08"/>
<sequence>MSDTHLHERYGKPRTVNRRLVIAVLVVLAAVVLAFTYWVTVIDRDKVTWQDHSFDVRSASEVVVTFDLQLHAGAERAVCTVHALNSLNTEVGRQDVEVEGDADGRVRMTVTIPTSEEATTGLVSGCLAA</sequence>
<keyword evidence="1" id="KW-0812">Transmembrane</keyword>
<comment type="caution">
    <text evidence="2">The sequence shown here is derived from an EMBL/GenBank/DDBJ whole genome shotgun (WGS) entry which is preliminary data.</text>
</comment>
<keyword evidence="1" id="KW-0472">Membrane</keyword>
<evidence type="ECO:0000313" key="2">
    <source>
        <dbReference type="EMBL" id="MCD5315294.1"/>
    </source>
</evidence>
<protein>
    <submittedName>
        <fullName evidence="2">DUF4307 domain-containing protein</fullName>
    </submittedName>
</protein>
<dbReference type="RefSeq" id="WP_231448098.1">
    <property type="nucleotide sequence ID" value="NZ_JAJOMB010000021.1"/>
</dbReference>
<gene>
    <name evidence="2" type="ORF">LR394_30770</name>
</gene>
<keyword evidence="3" id="KW-1185">Reference proteome</keyword>
<organism evidence="2 3">
    <name type="scientific">Kineosporia babensis</name>
    <dbReference type="NCBI Taxonomy" id="499548"/>
    <lineage>
        <taxon>Bacteria</taxon>
        <taxon>Bacillati</taxon>
        <taxon>Actinomycetota</taxon>
        <taxon>Actinomycetes</taxon>
        <taxon>Kineosporiales</taxon>
        <taxon>Kineosporiaceae</taxon>
        <taxon>Kineosporia</taxon>
    </lineage>
</organism>
<feature type="transmembrane region" description="Helical" evidence="1">
    <location>
        <begin position="20"/>
        <end position="39"/>
    </location>
</feature>
<dbReference type="Proteomes" id="UP001138997">
    <property type="component" value="Unassembled WGS sequence"/>
</dbReference>
<proteinExistence type="predicted"/>
<evidence type="ECO:0000313" key="3">
    <source>
        <dbReference type="Proteomes" id="UP001138997"/>
    </source>
</evidence>
<name>A0A9X1SX08_9ACTN</name>
<reference evidence="2" key="1">
    <citation type="submission" date="2021-11" db="EMBL/GenBank/DDBJ databases">
        <title>Streptomyces corallinus and Kineosporia corallina sp. nov., two new coral-derived marine actinobacteria.</title>
        <authorList>
            <person name="Buangrab K."/>
            <person name="Sutthacheep M."/>
            <person name="Yeemin T."/>
            <person name="Harunari E."/>
            <person name="Igarashi Y."/>
            <person name="Sripreechasak P."/>
            <person name="Kanchanasin P."/>
            <person name="Tanasupawat S."/>
            <person name="Phongsopitanun W."/>
        </authorList>
    </citation>
    <scope>NUCLEOTIDE SEQUENCE</scope>
    <source>
        <strain evidence="2">JCM 31032</strain>
    </source>
</reference>